<evidence type="ECO:0000256" key="4">
    <source>
        <dbReference type="ARBA" id="ARBA00022840"/>
    </source>
</evidence>
<dbReference type="Gene3D" id="3.40.50.300">
    <property type="entry name" value="P-loop containing nucleotide triphosphate hydrolases"/>
    <property type="match status" value="2"/>
</dbReference>
<evidence type="ECO:0000256" key="6">
    <source>
        <dbReference type="RuleBase" id="RU000492"/>
    </source>
</evidence>
<comment type="similarity">
    <text evidence="6">Belongs to the DEAD box helicase family.</text>
</comment>
<feature type="domain" description="Helicase ATP-binding" evidence="8">
    <location>
        <begin position="32"/>
        <end position="206"/>
    </location>
</feature>
<keyword evidence="4 6" id="KW-0067">ATP-binding</keyword>
<dbReference type="InterPro" id="IPR027417">
    <property type="entry name" value="P-loop_NTPase"/>
</dbReference>
<keyword evidence="1 6" id="KW-0547">Nucleotide-binding</keyword>
<dbReference type="CDD" id="cd18787">
    <property type="entry name" value="SF2_C_DEAD"/>
    <property type="match status" value="1"/>
</dbReference>
<dbReference type="InterPro" id="IPR014001">
    <property type="entry name" value="Helicase_ATP-bd"/>
</dbReference>
<feature type="region of interest" description="Disordered" evidence="7">
    <location>
        <begin position="408"/>
        <end position="430"/>
    </location>
</feature>
<dbReference type="Pfam" id="PF00270">
    <property type="entry name" value="DEAD"/>
    <property type="match status" value="1"/>
</dbReference>
<evidence type="ECO:0000256" key="5">
    <source>
        <dbReference type="PROSITE-ProRule" id="PRU00552"/>
    </source>
</evidence>
<dbReference type="InterPro" id="IPR050079">
    <property type="entry name" value="DEAD_box_RNA_helicase"/>
</dbReference>
<feature type="domain" description="DEAD-box RNA helicase Q" evidence="10">
    <location>
        <begin position="1"/>
        <end position="29"/>
    </location>
</feature>
<evidence type="ECO:0000256" key="3">
    <source>
        <dbReference type="ARBA" id="ARBA00022806"/>
    </source>
</evidence>
<keyword evidence="12" id="KW-1185">Reference proteome</keyword>
<dbReference type="InterPro" id="IPR001650">
    <property type="entry name" value="Helicase_C-like"/>
</dbReference>
<dbReference type="PROSITE" id="PS51192">
    <property type="entry name" value="HELICASE_ATP_BIND_1"/>
    <property type="match status" value="1"/>
</dbReference>
<dbReference type="EMBL" id="JAHDYR010000062">
    <property type="protein sequence ID" value="KAG9390906.1"/>
    <property type="molecule type" value="Genomic_DNA"/>
</dbReference>
<proteinExistence type="inferred from homology"/>
<dbReference type="Proteomes" id="UP000717585">
    <property type="component" value="Unassembled WGS sequence"/>
</dbReference>
<dbReference type="GO" id="GO:0003724">
    <property type="term" value="F:RNA helicase activity"/>
    <property type="evidence" value="ECO:0007669"/>
    <property type="project" value="InterPro"/>
</dbReference>
<dbReference type="PROSITE" id="PS00039">
    <property type="entry name" value="DEAD_ATP_HELICASE"/>
    <property type="match status" value="1"/>
</dbReference>
<dbReference type="GO" id="GO:0003676">
    <property type="term" value="F:nucleic acid binding"/>
    <property type="evidence" value="ECO:0007669"/>
    <property type="project" value="InterPro"/>
</dbReference>
<organism evidence="11 12">
    <name type="scientific">Carpediemonas membranifera</name>
    <dbReference type="NCBI Taxonomy" id="201153"/>
    <lineage>
        <taxon>Eukaryota</taxon>
        <taxon>Metamonada</taxon>
        <taxon>Carpediemonas-like organisms</taxon>
        <taxon>Carpediemonas</taxon>
    </lineage>
</organism>
<evidence type="ECO:0000313" key="11">
    <source>
        <dbReference type="EMBL" id="KAG9390906.1"/>
    </source>
</evidence>
<evidence type="ECO:0000259" key="8">
    <source>
        <dbReference type="PROSITE" id="PS51192"/>
    </source>
</evidence>
<dbReference type="PANTHER" id="PTHR47959:SF24">
    <property type="entry name" value="ATP-DEPENDENT RNA HELICASE"/>
    <property type="match status" value="1"/>
</dbReference>
<evidence type="ECO:0000259" key="10">
    <source>
        <dbReference type="PROSITE" id="PS51195"/>
    </source>
</evidence>
<dbReference type="GO" id="GO:0005524">
    <property type="term" value="F:ATP binding"/>
    <property type="evidence" value="ECO:0007669"/>
    <property type="project" value="UniProtKB-KW"/>
</dbReference>
<protein>
    <submittedName>
        <fullName evidence="11">DEAD/DEAH box helicase</fullName>
    </submittedName>
</protein>
<feature type="short sequence motif" description="Q motif" evidence="5">
    <location>
        <begin position="1"/>
        <end position="29"/>
    </location>
</feature>
<dbReference type="SMART" id="SM00490">
    <property type="entry name" value="HELICc"/>
    <property type="match status" value="1"/>
</dbReference>
<evidence type="ECO:0000256" key="1">
    <source>
        <dbReference type="ARBA" id="ARBA00022741"/>
    </source>
</evidence>
<keyword evidence="2 6" id="KW-0378">Hydrolase</keyword>
<feature type="compositionally biased region" description="Basic residues" evidence="7">
    <location>
        <begin position="418"/>
        <end position="430"/>
    </location>
</feature>
<dbReference type="PROSITE" id="PS51194">
    <property type="entry name" value="HELICASE_CTER"/>
    <property type="match status" value="1"/>
</dbReference>
<dbReference type="InterPro" id="IPR000629">
    <property type="entry name" value="RNA-helicase_DEAD-box_CS"/>
</dbReference>
<gene>
    <name evidence="11" type="ORF">J8273_7171</name>
</gene>
<evidence type="ECO:0000256" key="2">
    <source>
        <dbReference type="ARBA" id="ARBA00022801"/>
    </source>
</evidence>
<evidence type="ECO:0000259" key="9">
    <source>
        <dbReference type="PROSITE" id="PS51194"/>
    </source>
</evidence>
<dbReference type="Pfam" id="PF00271">
    <property type="entry name" value="Helicase_C"/>
    <property type="match status" value="1"/>
</dbReference>
<evidence type="ECO:0000256" key="7">
    <source>
        <dbReference type="SAM" id="MobiDB-lite"/>
    </source>
</evidence>
<keyword evidence="3 6" id="KW-0347">Helicase</keyword>
<comment type="caution">
    <text evidence="11">The sequence shown here is derived from an EMBL/GenBank/DDBJ whole genome shotgun (WGS) entry which is preliminary data.</text>
</comment>
<dbReference type="OrthoDB" id="10261904at2759"/>
<evidence type="ECO:0000313" key="12">
    <source>
        <dbReference type="Proteomes" id="UP000717585"/>
    </source>
</evidence>
<reference evidence="11" key="1">
    <citation type="submission" date="2021-05" db="EMBL/GenBank/DDBJ databases">
        <title>A free-living protist that lacks canonical eukaryotic 1 DNA replication and segregation systems.</title>
        <authorList>
            <person name="Salas-Leiva D.E."/>
            <person name="Tromer E.C."/>
            <person name="Curtis B.A."/>
            <person name="Jerlstrom-Hultqvist J."/>
            <person name="Kolisko M."/>
            <person name="Yi Z."/>
            <person name="Salas-Leiva J.S."/>
            <person name="Gallot-Lavallee L."/>
            <person name="Kops G.J.P.L."/>
            <person name="Archibald J.M."/>
            <person name="Simpson A.G.B."/>
            <person name="Roger A.J."/>
        </authorList>
    </citation>
    <scope>NUCLEOTIDE SEQUENCE</scope>
    <source>
        <strain evidence="11">BICM</strain>
    </source>
</reference>
<dbReference type="SMART" id="SM00487">
    <property type="entry name" value="DEXDc"/>
    <property type="match status" value="1"/>
</dbReference>
<dbReference type="PANTHER" id="PTHR47959">
    <property type="entry name" value="ATP-DEPENDENT RNA HELICASE RHLE-RELATED"/>
    <property type="match status" value="1"/>
</dbReference>
<dbReference type="SUPFAM" id="SSF52540">
    <property type="entry name" value="P-loop containing nucleoside triphosphate hydrolases"/>
    <property type="match status" value="1"/>
</dbReference>
<dbReference type="InterPro" id="IPR011545">
    <property type="entry name" value="DEAD/DEAH_box_helicase_dom"/>
</dbReference>
<accession>A0A8J6BV01</accession>
<dbReference type="GO" id="GO:0016787">
    <property type="term" value="F:hydrolase activity"/>
    <property type="evidence" value="ECO:0007669"/>
    <property type="project" value="UniProtKB-KW"/>
</dbReference>
<dbReference type="AlphaFoldDB" id="A0A8J6BV01"/>
<name>A0A8J6BV01_9EUKA</name>
<sequence>MDFKTLGVAKALARRCEAMGIESPTEIQKLCIPAMLSGKRVLGIAETGSGKTLSFTLPMLTELQKDPYGIFGLILTPTRELAIQIEEHITAIGYPFKVSVATVIGRTDMTEQSREIDKRPHFIVATPGRLASMIQSPHISTCFKHCRYLILDEADRLLSDDFSEDFNTILDHLPPKDQRETHFFTATKTELLENLAKQSDMTVCDCSGSESIKLPSTLSHSRIDMARHHARYANLVQLLLDPVEADKQAIVFANSCLEVETVCRVLRELGFPATQLHGNLPQRTRTSNLNSFRSAKNKVLVATDVAARGLDIPNVAMVVNFDLPPTSRASDYIHRVGRTARIGMLGTAVTLLKTQDREVMDLIEEMIGRPVEALAGKALAEHEEKVIELLPKVTAAMADVKRRMLEGGQAEEMDRLTARRGVKRAGKKRD</sequence>
<feature type="domain" description="Helicase C-terminal" evidence="9">
    <location>
        <begin position="234"/>
        <end position="387"/>
    </location>
</feature>
<dbReference type="InterPro" id="IPR014014">
    <property type="entry name" value="RNA_helicase_DEAD_Q_motif"/>
</dbReference>
<dbReference type="PROSITE" id="PS51195">
    <property type="entry name" value="Q_MOTIF"/>
    <property type="match status" value="1"/>
</dbReference>
<dbReference type="GO" id="GO:0005829">
    <property type="term" value="C:cytosol"/>
    <property type="evidence" value="ECO:0007669"/>
    <property type="project" value="TreeGrafter"/>
</dbReference>